<dbReference type="AlphaFoldDB" id="A0A9E7KHL6"/>
<reference evidence="1" key="1">
    <citation type="submission" date="2022-05" db="EMBL/GenBank/DDBJ databases">
        <title>The Musa troglodytarum L. genome provides insights into the mechanism of non-climacteric behaviour and enrichment of carotenoids.</title>
        <authorList>
            <person name="Wang J."/>
        </authorList>
    </citation>
    <scope>NUCLEOTIDE SEQUENCE</scope>
    <source>
        <tissue evidence="1">Leaf</tissue>
    </source>
</reference>
<organism evidence="1 2">
    <name type="scientific">Musa troglodytarum</name>
    <name type="common">fe'i banana</name>
    <dbReference type="NCBI Taxonomy" id="320322"/>
    <lineage>
        <taxon>Eukaryota</taxon>
        <taxon>Viridiplantae</taxon>
        <taxon>Streptophyta</taxon>
        <taxon>Embryophyta</taxon>
        <taxon>Tracheophyta</taxon>
        <taxon>Spermatophyta</taxon>
        <taxon>Magnoliopsida</taxon>
        <taxon>Liliopsida</taxon>
        <taxon>Zingiberales</taxon>
        <taxon>Musaceae</taxon>
        <taxon>Musa</taxon>
    </lineage>
</organism>
<name>A0A9E7KHL6_9LILI</name>
<evidence type="ECO:0000313" key="1">
    <source>
        <dbReference type="EMBL" id="URE18757.1"/>
    </source>
</evidence>
<dbReference type="EMBL" id="CP097509">
    <property type="protein sequence ID" value="URE18757.1"/>
    <property type="molecule type" value="Genomic_DNA"/>
</dbReference>
<protein>
    <submittedName>
        <fullName evidence="1">Uncharacterized protein</fullName>
    </submittedName>
</protein>
<dbReference type="InterPro" id="IPR040225">
    <property type="entry name" value="GIL1-like"/>
</dbReference>
<dbReference type="GO" id="GO:0009959">
    <property type="term" value="P:negative gravitropism"/>
    <property type="evidence" value="ECO:0007669"/>
    <property type="project" value="InterPro"/>
</dbReference>
<dbReference type="PANTHER" id="PTHR31161">
    <property type="entry name" value="PROTEIN GRAVITROPIC IN THE LIGHT 1"/>
    <property type="match status" value="1"/>
</dbReference>
<accession>A0A9E7KHL6</accession>
<evidence type="ECO:0000313" key="2">
    <source>
        <dbReference type="Proteomes" id="UP001055439"/>
    </source>
</evidence>
<keyword evidence="2" id="KW-1185">Reference proteome</keyword>
<proteinExistence type="predicted"/>
<gene>
    <name evidence="1" type="ORF">MUK42_11361</name>
</gene>
<sequence length="128" mass="14460">MGPRHRRGLDQPDVLRRKNPGHRTFAFESYVCQRMFSGFHRQSFGLATLEECSAWDSRQFFDEFARLKSIAMNQSLGVRPSPVAQFCRANYLSLVHPKMESSFGDLDLIAMASSGRGFPGSEFFAGFA</sequence>
<dbReference type="OrthoDB" id="1915848at2759"/>
<dbReference type="GO" id="GO:0009639">
    <property type="term" value="P:response to red or far red light"/>
    <property type="evidence" value="ECO:0007669"/>
    <property type="project" value="InterPro"/>
</dbReference>
<dbReference type="Proteomes" id="UP001055439">
    <property type="component" value="Chromosome 7"/>
</dbReference>